<gene>
    <name evidence="1" type="ORF">GCM10020366_25510</name>
</gene>
<sequence>MARRRGLPADLPRWTAERDRTYRRIKDDCWGDEHACFSQRAGAFVPDAAVLLMPMVKLCSSSDPRSLSTFDELECSHVVDSLVFRYRALPG</sequence>
<name>A0ABP6RMU7_9PSEU</name>
<accession>A0ABP6RMU7</accession>
<dbReference type="EMBL" id="BAAAYK010000038">
    <property type="protein sequence ID" value="GAA3357442.1"/>
    <property type="molecule type" value="Genomic_DNA"/>
</dbReference>
<protein>
    <submittedName>
        <fullName evidence="1">Uncharacterized protein</fullName>
    </submittedName>
</protein>
<keyword evidence="2" id="KW-1185">Reference proteome</keyword>
<reference evidence="2" key="1">
    <citation type="journal article" date="2019" name="Int. J. Syst. Evol. Microbiol.">
        <title>The Global Catalogue of Microorganisms (GCM) 10K type strain sequencing project: providing services to taxonomists for standard genome sequencing and annotation.</title>
        <authorList>
            <consortium name="The Broad Institute Genomics Platform"/>
            <consortium name="The Broad Institute Genome Sequencing Center for Infectious Disease"/>
            <person name="Wu L."/>
            <person name="Ma J."/>
        </authorList>
    </citation>
    <scope>NUCLEOTIDE SEQUENCE [LARGE SCALE GENOMIC DNA]</scope>
    <source>
        <strain evidence="2">JCM 9687</strain>
    </source>
</reference>
<organism evidence="1 2">
    <name type="scientific">Saccharopolyspora gregorii</name>
    <dbReference type="NCBI Taxonomy" id="33914"/>
    <lineage>
        <taxon>Bacteria</taxon>
        <taxon>Bacillati</taxon>
        <taxon>Actinomycetota</taxon>
        <taxon>Actinomycetes</taxon>
        <taxon>Pseudonocardiales</taxon>
        <taxon>Pseudonocardiaceae</taxon>
        <taxon>Saccharopolyspora</taxon>
    </lineage>
</organism>
<proteinExistence type="predicted"/>
<dbReference type="InterPro" id="IPR008928">
    <property type="entry name" value="6-hairpin_glycosidase_sf"/>
</dbReference>
<evidence type="ECO:0000313" key="2">
    <source>
        <dbReference type="Proteomes" id="UP001500483"/>
    </source>
</evidence>
<dbReference type="RefSeq" id="WP_344926471.1">
    <property type="nucleotide sequence ID" value="NZ_BAAAYK010000038.1"/>
</dbReference>
<comment type="caution">
    <text evidence="1">The sequence shown here is derived from an EMBL/GenBank/DDBJ whole genome shotgun (WGS) entry which is preliminary data.</text>
</comment>
<evidence type="ECO:0000313" key="1">
    <source>
        <dbReference type="EMBL" id="GAA3357442.1"/>
    </source>
</evidence>
<dbReference type="Proteomes" id="UP001500483">
    <property type="component" value="Unassembled WGS sequence"/>
</dbReference>
<dbReference type="SUPFAM" id="SSF48208">
    <property type="entry name" value="Six-hairpin glycosidases"/>
    <property type="match status" value="1"/>
</dbReference>